<dbReference type="AlphaFoldDB" id="A0A5J5W066"/>
<evidence type="ECO:0000313" key="2">
    <source>
        <dbReference type="Proteomes" id="UP000327439"/>
    </source>
</evidence>
<proteinExistence type="predicted"/>
<name>A0A5J5W066_GOSBA</name>
<dbReference type="Proteomes" id="UP000327439">
    <property type="component" value="Chromosome A05"/>
</dbReference>
<sequence>TSVWFPWLPHLYLPMSVTRNATYQTRNPPPLSPLPTPYQPLKALPLSMRGPPLQRSTPHQCVTVTLRPEPPFSRFLL</sequence>
<dbReference type="EMBL" id="CM018206">
    <property type="protein sequence ID" value="KAB2085124.1"/>
    <property type="molecule type" value="Genomic_DNA"/>
</dbReference>
<reference evidence="2" key="1">
    <citation type="journal article" date="2020" name="Nat. Genet.">
        <title>Genomic diversifications of five Gossypium allopolyploid species and their impact on cotton improvement.</title>
        <authorList>
            <person name="Chen Z.J."/>
            <person name="Sreedasyam A."/>
            <person name="Ando A."/>
            <person name="Song Q."/>
            <person name="De Santiago L.M."/>
            <person name="Hulse-Kemp A.M."/>
            <person name="Ding M."/>
            <person name="Ye W."/>
            <person name="Kirkbride R.C."/>
            <person name="Jenkins J."/>
            <person name="Plott C."/>
            <person name="Lovell J."/>
            <person name="Lin Y.M."/>
            <person name="Vaughn R."/>
            <person name="Liu B."/>
            <person name="Simpson S."/>
            <person name="Scheffler B.E."/>
            <person name="Wen L."/>
            <person name="Saski C.A."/>
            <person name="Grover C.E."/>
            <person name="Hu G."/>
            <person name="Conover J.L."/>
            <person name="Carlson J.W."/>
            <person name="Shu S."/>
            <person name="Boston L.B."/>
            <person name="Williams M."/>
            <person name="Peterson D.G."/>
            <person name="McGee K."/>
            <person name="Jones D.C."/>
            <person name="Wendel J.F."/>
            <person name="Stelly D.M."/>
            <person name="Grimwood J."/>
            <person name="Schmutz J."/>
        </authorList>
    </citation>
    <scope>NUCLEOTIDE SEQUENCE [LARGE SCALE GENOMIC DNA]</scope>
    <source>
        <strain evidence="2">cv. 3-79</strain>
    </source>
</reference>
<protein>
    <submittedName>
        <fullName evidence="1">Uncharacterized protein</fullName>
    </submittedName>
</protein>
<feature type="non-terminal residue" evidence="1">
    <location>
        <position position="77"/>
    </location>
</feature>
<accession>A0A5J5W066</accession>
<keyword evidence="2" id="KW-1185">Reference proteome</keyword>
<evidence type="ECO:0000313" key="1">
    <source>
        <dbReference type="EMBL" id="KAB2085124.1"/>
    </source>
</evidence>
<gene>
    <name evidence="1" type="ORF">ES319_A05G379400v1</name>
</gene>
<organism evidence="1 2">
    <name type="scientific">Gossypium barbadense</name>
    <name type="common">Sea Island cotton</name>
    <name type="synonym">Hibiscus barbadensis</name>
    <dbReference type="NCBI Taxonomy" id="3634"/>
    <lineage>
        <taxon>Eukaryota</taxon>
        <taxon>Viridiplantae</taxon>
        <taxon>Streptophyta</taxon>
        <taxon>Embryophyta</taxon>
        <taxon>Tracheophyta</taxon>
        <taxon>Spermatophyta</taxon>
        <taxon>Magnoliopsida</taxon>
        <taxon>eudicotyledons</taxon>
        <taxon>Gunneridae</taxon>
        <taxon>Pentapetalae</taxon>
        <taxon>rosids</taxon>
        <taxon>malvids</taxon>
        <taxon>Malvales</taxon>
        <taxon>Malvaceae</taxon>
        <taxon>Malvoideae</taxon>
        <taxon>Gossypium</taxon>
    </lineage>
</organism>